<dbReference type="EMBL" id="CAJOAY010002625">
    <property type="protein sequence ID" value="CAF3967057.1"/>
    <property type="molecule type" value="Genomic_DNA"/>
</dbReference>
<organism evidence="1 2">
    <name type="scientific">Adineta steineri</name>
    <dbReference type="NCBI Taxonomy" id="433720"/>
    <lineage>
        <taxon>Eukaryota</taxon>
        <taxon>Metazoa</taxon>
        <taxon>Spiralia</taxon>
        <taxon>Gnathifera</taxon>
        <taxon>Rotifera</taxon>
        <taxon>Eurotatoria</taxon>
        <taxon>Bdelloidea</taxon>
        <taxon>Adinetida</taxon>
        <taxon>Adinetidae</taxon>
        <taxon>Adineta</taxon>
    </lineage>
</organism>
<comment type="caution">
    <text evidence="1">The sequence shown here is derived from an EMBL/GenBank/DDBJ whole genome shotgun (WGS) entry which is preliminary data.</text>
</comment>
<reference evidence="1" key="1">
    <citation type="submission" date="2021-02" db="EMBL/GenBank/DDBJ databases">
        <authorList>
            <person name="Nowell W R."/>
        </authorList>
    </citation>
    <scope>NUCLEOTIDE SEQUENCE</scope>
</reference>
<accession>A0A819LPE5</accession>
<evidence type="ECO:0000313" key="1">
    <source>
        <dbReference type="EMBL" id="CAF3967057.1"/>
    </source>
</evidence>
<evidence type="ECO:0000313" key="2">
    <source>
        <dbReference type="Proteomes" id="UP000663881"/>
    </source>
</evidence>
<dbReference type="Proteomes" id="UP000663881">
    <property type="component" value="Unassembled WGS sequence"/>
</dbReference>
<protein>
    <submittedName>
        <fullName evidence="1">Uncharacterized protein</fullName>
    </submittedName>
</protein>
<sequence length="49" mass="5495">LSPFSIAVSRTHTTVFELNINVLFGVNDATGKFKQDIVVLAHFDNRQHP</sequence>
<feature type="non-terminal residue" evidence="1">
    <location>
        <position position="1"/>
    </location>
</feature>
<dbReference type="AlphaFoldDB" id="A0A819LPE5"/>
<name>A0A819LPE5_9BILA</name>
<gene>
    <name evidence="1" type="ORF">OKA104_LOCUS27878</name>
</gene>
<proteinExistence type="predicted"/>